<evidence type="ECO:0000313" key="2">
    <source>
        <dbReference type="EMBL" id="RFU81598.1"/>
    </source>
</evidence>
<feature type="region of interest" description="Disordered" evidence="1">
    <location>
        <begin position="39"/>
        <end position="80"/>
    </location>
</feature>
<feature type="compositionally biased region" description="Basic and acidic residues" evidence="1">
    <location>
        <begin position="60"/>
        <end position="75"/>
    </location>
</feature>
<name>A0A395NZR7_TRIAR</name>
<sequence>MTSFKESKVGKVAIDVASSSIYAFFMLYRFCEDQVDNIRNMRNSPPKQEDNPAPAPTFKEQLDREAVESRAHDNEEGNSVVKTIVDKSKLPFWHSLQR</sequence>
<organism evidence="2 3">
    <name type="scientific">Trichoderma arundinaceum</name>
    <dbReference type="NCBI Taxonomy" id="490622"/>
    <lineage>
        <taxon>Eukaryota</taxon>
        <taxon>Fungi</taxon>
        <taxon>Dikarya</taxon>
        <taxon>Ascomycota</taxon>
        <taxon>Pezizomycotina</taxon>
        <taxon>Sordariomycetes</taxon>
        <taxon>Hypocreomycetidae</taxon>
        <taxon>Hypocreales</taxon>
        <taxon>Hypocreaceae</taxon>
        <taxon>Trichoderma</taxon>
    </lineage>
</organism>
<gene>
    <name evidence="2" type="ORF">TARUN_603</name>
</gene>
<dbReference type="Proteomes" id="UP000266272">
    <property type="component" value="Unassembled WGS sequence"/>
</dbReference>
<reference evidence="2 3" key="1">
    <citation type="journal article" date="2018" name="PLoS Pathog.">
        <title>Evolution of structural diversity of trichothecenes, a family of toxins produced by plant pathogenic and entomopathogenic fungi.</title>
        <authorList>
            <person name="Proctor R.H."/>
            <person name="McCormick S.P."/>
            <person name="Kim H.S."/>
            <person name="Cardoza R.E."/>
            <person name="Stanley A.M."/>
            <person name="Lindo L."/>
            <person name="Kelly A."/>
            <person name="Brown D.W."/>
            <person name="Lee T."/>
            <person name="Vaughan M.M."/>
            <person name="Alexander N.J."/>
            <person name="Busman M."/>
            <person name="Gutierrez S."/>
        </authorList>
    </citation>
    <scope>NUCLEOTIDE SEQUENCE [LARGE SCALE GENOMIC DNA]</scope>
    <source>
        <strain evidence="2 3">IBT 40837</strain>
    </source>
</reference>
<proteinExistence type="predicted"/>
<keyword evidence="3" id="KW-1185">Reference proteome</keyword>
<protein>
    <submittedName>
        <fullName evidence="2">Uncharacterized protein</fullName>
    </submittedName>
</protein>
<evidence type="ECO:0000313" key="3">
    <source>
        <dbReference type="Proteomes" id="UP000266272"/>
    </source>
</evidence>
<accession>A0A395NZR7</accession>
<comment type="caution">
    <text evidence="2">The sequence shown here is derived from an EMBL/GenBank/DDBJ whole genome shotgun (WGS) entry which is preliminary data.</text>
</comment>
<dbReference type="EMBL" id="PXOA01000037">
    <property type="protein sequence ID" value="RFU81598.1"/>
    <property type="molecule type" value="Genomic_DNA"/>
</dbReference>
<dbReference type="OrthoDB" id="3436397at2759"/>
<evidence type="ECO:0000256" key="1">
    <source>
        <dbReference type="SAM" id="MobiDB-lite"/>
    </source>
</evidence>
<dbReference type="AlphaFoldDB" id="A0A395NZR7"/>